<evidence type="ECO:0000256" key="2">
    <source>
        <dbReference type="SAM" id="Phobius"/>
    </source>
</evidence>
<feature type="compositionally biased region" description="Acidic residues" evidence="1">
    <location>
        <begin position="208"/>
        <end position="217"/>
    </location>
</feature>
<reference evidence="4" key="1">
    <citation type="submission" date="2022-05" db="EMBL/GenBank/DDBJ databases">
        <authorList>
            <person name="Jo J.-H."/>
            <person name="Im W.-T."/>
        </authorList>
    </citation>
    <scope>NUCLEOTIDE SEQUENCE</scope>
    <source>
        <strain evidence="4">SE220</strain>
    </source>
</reference>
<organism evidence="4 5">
    <name type="scientific">Sphingomonas hankyongi</name>
    <dbReference type="NCBI Taxonomy" id="2908209"/>
    <lineage>
        <taxon>Bacteria</taxon>
        <taxon>Pseudomonadati</taxon>
        <taxon>Pseudomonadota</taxon>
        <taxon>Alphaproteobacteria</taxon>
        <taxon>Sphingomonadales</taxon>
        <taxon>Sphingomonadaceae</taxon>
        <taxon>Sphingomonas</taxon>
    </lineage>
</organism>
<feature type="region of interest" description="Disordered" evidence="1">
    <location>
        <begin position="124"/>
        <end position="175"/>
    </location>
</feature>
<evidence type="ECO:0000256" key="3">
    <source>
        <dbReference type="SAM" id="SignalP"/>
    </source>
</evidence>
<feature type="transmembrane region" description="Helical" evidence="2">
    <location>
        <begin position="67"/>
        <end position="85"/>
    </location>
</feature>
<keyword evidence="5" id="KW-1185">Reference proteome</keyword>
<proteinExistence type="predicted"/>
<sequence length="217" mass="22761">MLHARAGAAAIAAVLALSPTYAGAAPKPIIDLSKSPAISGDPQATPAPAPASTEPKIGPIDQRTAEYGGGALALIALGAGAIAIARSRRRRREEAAWQEAAAQPETRDPLFDEPMFQHEPEVTAPASQTSAFAWGKEQPCDQPTDDGSDRCPGESWVERAYRGPSPANPSASLKNRLSRAAFFDKREREVAAGSAAPVDPDAGLPDAMVEEQERETA</sequence>
<name>A0ABT0S537_9SPHN</name>
<keyword evidence="2" id="KW-0812">Transmembrane</keyword>
<feature type="compositionally biased region" description="Basic and acidic residues" evidence="1">
    <location>
        <begin position="147"/>
        <end position="161"/>
    </location>
</feature>
<feature type="region of interest" description="Disordered" evidence="1">
    <location>
        <begin position="188"/>
        <end position="217"/>
    </location>
</feature>
<feature type="chain" id="PRO_5046741437" description="LPXTG cell wall anchor domain-containing protein" evidence="3">
    <location>
        <begin position="25"/>
        <end position="217"/>
    </location>
</feature>
<protein>
    <recommendedName>
        <fullName evidence="6">LPXTG cell wall anchor domain-containing protein</fullName>
    </recommendedName>
</protein>
<dbReference type="Proteomes" id="UP001165342">
    <property type="component" value="Unassembled WGS sequence"/>
</dbReference>
<feature type="region of interest" description="Disordered" evidence="1">
    <location>
        <begin position="33"/>
        <end position="57"/>
    </location>
</feature>
<comment type="caution">
    <text evidence="4">The sequence shown here is derived from an EMBL/GenBank/DDBJ whole genome shotgun (WGS) entry which is preliminary data.</text>
</comment>
<accession>A0ABT0S537</accession>
<evidence type="ECO:0000313" key="4">
    <source>
        <dbReference type="EMBL" id="MCL6730980.1"/>
    </source>
</evidence>
<keyword evidence="2" id="KW-1133">Transmembrane helix</keyword>
<feature type="signal peptide" evidence="3">
    <location>
        <begin position="1"/>
        <end position="24"/>
    </location>
</feature>
<keyword evidence="2" id="KW-0472">Membrane</keyword>
<dbReference type="RefSeq" id="WP_249832465.1">
    <property type="nucleotide sequence ID" value="NZ_JAMGBE010000004.1"/>
</dbReference>
<keyword evidence="3" id="KW-0732">Signal</keyword>
<dbReference type="EMBL" id="JAMGBE010000004">
    <property type="protein sequence ID" value="MCL6730980.1"/>
    <property type="molecule type" value="Genomic_DNA"/>
</dbReference>
<evidence type="ECO:0000313" key="5">
    <source>
        <dbReference type="Proteomes" id="UP001165342"/>
    </source>
</evidence>
<gene>
    <name evidence="4" type="ORF">LZ538_13110</name>
</gene>
<evidence type="ECO:0008006" key="6">
    <source>
        <dbReference type="Google" id="ProtNLM"/>
    </source>
</evidence>
<evidence type="ECO:0000256" key="1">
    <source>
        <dbReference type="SAM" id="MobiDB-lite"/>
    </source>
</evidence>